<sequence>MTMVQRAIELNQPALALTDHGTLGGYLRFHHECEELGIKPILGIEFYVADDLYRQEKAVGFDEDHLIVLARTWKGLQSLFKLVDISFQHGYYYRPRIDEKHLLEHASDDLVVLSGCVSSKLCRMILNNQRTAAKKHIDRMQNAYNGNYFVEIQPHDFRLQLDYNSVVVDVAKEVGARLVATNDSHYLTREEAETHDVLLAVQTGARLDDPNRFRFEVGSCFIASRQDMSDMFRAHSNVSAETVSGALDMTMEVVDLIDFKMPVVEDLSTKVQVPSEYRSRRDWFLQLIRDGWVKRNMEWVIEYNAARWNERIGDVRDEYRDRVLFEVDTIERLGFSDYFITVHEMYTDLGHLPHGPGRGSVGGSLVAYLLDIHNVEPITYDLQFERFLNPDRTSPPDIDMDWAPKARDEVIDWFRERFGEENVAHIGTWGTLGGKMGFKDVCRVHGVPLNQVEKIADLIDESVTETTGSEIDAFKRNWPGVIRAAGRLEGLARQRGVHAAGIVASPVLREITSIEMRGPPGKREPCTALTGKEVEKIGLVKWDVLGVGELEAVEIAKREIKKNHDLEWKEPGFDLNDPSVLASMQSGHTVGIFQFDTLIA</sequence>
<dbReference type="Gene3D" id="1.10.10.1600">
    <property type="entry name" value="Bacterial DNA polymerase III alpha subunit, thumb domain"/>
    <property type="match status" value="1"/>
</dbReference>
<evidence type="ECO:0000259" key="1">
    <source>
        <dbReference type="SMART" id="SM00481"/>
    </source>
</evidence>
<dbReference type="InterPro" id="IPR004805">
    <property type="entry name" value="DnaE2/DnaE/PolC"/>
</dbReference>
<protein>
    <recommendedName>
        <fullName evidence="1">Polymerase/histidinol phosphatase N-terminal domain-containing protein</fullName>
    </recommendedName>
</protein>
<feature type="non-terminal residue" evidence="2">
    <location>
        <position position="600"/>
    </location>
</feature>
<reference evidence="2" key="1">
    <citation type="journal article" date="2015" name="Nature">
        <title>Complex archaea that bridge the gap between prokaryotes and eukaryotes.</title>
        <authorList>
            <person name="Spang A."/>
            <person name="Saw J.H."/>
            <person name="Jorgensen S.L."/>
            <person name="Zaremba-Niedzwiedzka K."/>
            <person name="Martijn J."/>
            <person name="Lind A.E."/>
            <person name="van Eijk R."/>
            <person name="Schleper C."/>
            <person name="Guy L."/>
            <person name="Ettema T.J."/>
        </authorList>
    </citation>
    <scope>NUCLEOTIDE SEQUENCE</scope>
</reference>
<dbReference type="InterPro" id="IPR041931">
    <property type="entry name" value="DNA_pol3_alpha_thumb_dom"/>
</dbReference>
<dbReference type="GO" id="GO:0006260">
    <property type="term" value="P:DNA replication"/>
    <property type="evidence" value="ECO:0007669"/>
    <property type="project" value="InterPro"/>
</dbReference>
<feature type="domain" description="Polymerase/histidinol phosphatase N-terminal" evidence="1">
    <location>
        <begin position="1"/>
        <end position="50"/>
    </location>
</feature>
<dbReference type="NCBIfam" id="TIGR00594">
    <property type="entry name" value="polc"/>
    <property type="match status" value="1"/>
</dbReference>
<dbReference type="Pfam" id="PF07733">
    <property type="entry name" value="DNA_pol3_alpha"/>
    <property type="match status" value="1"/>
</dbReference>
<dbReference type="InterPro" id="IPR011708">
    <property type="entry name" value="DNA_pol3_alpha_NTPase_dom"/>
</dbReference>
<gene>
    <name evidence="2" type="ORF">LCGC14_2126740</name>
</gene>
<dbReference type="Gene3D" id="3.20.20.140">
    <property type="entry name" value="Metal-dependent hydrolases"/>
    <property type="match status" value="1"/>
</dbReference>
<dbReference type="PANTHER" id="PTHR32294">
    <property type="entry name" value="DNA POLYMERASE III SUBUNIT ALPHA"/>
    <property type="match status" value="1"/>
</dbReference>
<accession>A0A0F9EPV3</accession>
<comment type="caution">
    <text evidence="2">The sequence shown here is derived from an EMBL/GenBank/DDBJ whole genome shotgun (WGS) entry which is preliminary data.</text>
</comment>
<dbReference type="PANTHER" id="PTHR32294:SF0">
    <property type="entry name" value="DNA POLYMERASE III SUBUNIT ALPHA"/>
    <property type="match status" value="1"/>
</dbReference>
<dbReference type="InterPro" id="IPR016195">
    <property type="entry name" value="Pol/histidinol_Pase-like"/>
</dbReference>
<proteinExistence type="predicted"/>
<dbReference type="GO" id="GO:0008408">
    <property type="term" value="F:3'-5' exonuclease activity"/>
    <property type="evidence" value="ECO:0007669"/>
    <property type="project" value="InterPro"/>
</dbReference>
<dbReference type="SUPFAM" id="SSF89550">
    <property type="entry name" value="PHP domain-like"/>
    <property type="match status" value="1"/>
</dbReference>
<organism evidence="2">
    <name type="scientific">marine sediment metagenome</name>
    <dbReference type="NCBI Taxonomy" id="412755"/>
    <lineage>
        <taxon>unclassified sequences</taxon>
        <taxon>metagenomes</taxon>
        <taxon>ecological metagenomes</taxon>
    </lineage>
</organism>
<name>A0A0F9EPV3_9ZZZZ</name>
<dbReference type="Pfam" id="PF02811">
    <property type="entry name" value="PHP"/>
    <property type="match status" value="1"/>
</dbReference>
<dbReference type="AlphaFoldDB" id="A0A0F9EPV3"/>
<dbReference type="EMBL" id="LAZR01026584">
    <property type="protein sequence ID" value="KKL68261.1"/>
    <property type="molecule type" value="Genomic_DNA"/>
</dbReference>
<dbReference type="InterPro" id="IPR004013">
    <property type="entry name" value="PHP_dom"/>
</dbReference>
<evidence type="ECO:0000313" key="2">
    <source>
        <dbReference type="EMBL" id="KKL68261.1"/>
    </source>
</evidence>
<dbReference type="InterPro" id="IPR003141">
    <property type="entry name" value="Pol/His_phosphatase_N"/>
</dbReference>
<dbReference type="SMART" id="SM00481">
    <property type="entry name" value="POLIIIAc"/>
    <property type="match status" value="1"/>
</dbReference>